<evidence type="ECO:0000313" key="2">
    <source>
        <dbReference type="EMBL" id="CAI2376100.1"/>
    </source>
</evidence>
<name>A0AAD2D0Q9_EUPCR</name>
<dbReference type="AlphaFoldDB" id="A0AAD2D0Q9"/>
<sequence length="111" mass="12564">MGIICSTLLDDDFTNQYKRIHGNAHSVRLHPPKEKKRAEYLISEIQPERVNEEKPQNGQVDLCPWTAMNGPPSAQVQAAEKLAKRKLKAALKIVEAKKDAAPARMYMALRR</sequence>
<gene>
    <name evidence="2" type="ORF">ECRASSUSDP1_LOCUS17469</name>
</gene>
<accession>A0AAD2D0Q9</accession>
<feature type="region of interest" description="Disordered" evidence="1">
    <location>
        <begin position="46"/>
        <end position="67"/>
    </location>
</feature>
<evidence type="ECO:0000256" key="1">
    <source>
        <dbReference type="SAM" id="MobiDB-lite"/>
    </source>
</evidence>
<dbReference type="Proteomes" id="UP001295684">
    <property type="component" value="Unassembled WGS sequence"/>
</dbReference>
<protein>
    <submittedName>
        <fullName evidence="2">Uncharacterized protein</fullName>
    </submittedName>
</protein>
<evidence type="ECO:0000313" key="3">
    <source>
        <dbReference type="Proteomes" id="UP001295684"/>
    </source>
</evidence>
<comment type="caution">
    <text evidence="2">The sequence shown here is derived from an EMBL/GenBank/DDBJ whole genome shotgun (WGS) entry which is preliminary data.</text>
</comment>
<feature type="compositionally biased region" description="Basic and acidic residues" evidence="1">
    <location>
        <begin position="46"/>
        <end position="55"/>
    </location>
</feature>
<keyword evidence="3" id="KW-1185">Reference proteome</keyword>
<organism evidence="2 3">
    <name type="scientific">Euplotes crassus</name>
    <dbReference type="NCBI Taxonomy" id="5936"/>
    <lineage>
        <taxon>Eukaryota</taxon>
        <taxon>Sar</taxon>
        <taxon>Alveolata</taxon>
        <taxon>Ciliophora</taxon>
        <taxon>Intramacronucleata</taxon>
        <taxon>Spirotrichea</taxon>
        <taxon>Hypotrichia</taxon>
        <taxon>Euplotida</taxon>
        <taxon>Euplotidae</taxon>
        <taxon>Moneuplotes</taxon>
    </lineage>
</organism>
<dbReference type="EMBL" id="CAMPGE010017633">
    <property type="protein sequence ID" value="CAI2376100.1"/>
    <property type="molecule type" value="Genomic_DNA"/>
</dbReference>
<proteinExistence type="predicted"/>
<reference evidence="2" key="1">
    <citation type="submission" date="2023-07" db="EMBL/GenBank/DDBJ databases">
        <authorList>
            <consortium name="AG Swart"/>
            <person name="Singh M."/>
            <person name="Singh A."/>
            <person name="Seah K."/>
            <person name="Emmerich C."/>
        </authorList>
    </citation>
    <scope>NUCLEOTIDE SEQUENCE</scope>
    <source>
        <strain evidence="2">DP1</strain>
    </source>
</reference>